<organism evidence="1 2">
    <name type="scientific">Aphis glycines</name>
    <name type="common">Soybean aphid</name>
    <dbReference type="NCBI Taxonomy" id="307491"/>
    <lineage>
        <taxon>Eukaryota</taxon>
        <taxon>Metazoa</taxon>
        <taxon>Ecdysozoa</taxon>
        <taxon>Arthropoda</taxon>
        <taxon>Hexapoda</taxon>
        <taxon>Insecta</taxon>
        <taxon>Pterygota</taxon>
        <taxon>Neoptera</taxon>
        <taxon>Paraneoptera</taxon>
        <taxon>Hemiptera</taxon>
        <taxon>Sternorrhyncha</taxon>
        <taxon>Aphidomorpha</taxon>
        <taxon>Aphidoidea</taxon>
        <taxon>Aphididae</taxon>
        <taxon>Aphidini</taxon>
        <taxon>Aphis</taxon>
        <taxon>Aphis</taxon>
    </lineage>
</organism>
<keyword evidence="2" id="KW-1185">Reference proteome</keyword>
<dbReference type="Proteomes" id="UP000475862">
    <property type="component" value="Unassembled WGS sequence"/>
</dbReference>
<sequence length="284" mass="31521">MFSGTINDKSSLIGDHMSVDVAPVSLVPCDCYRPELSFNYQVKLDDSHSFQTADISATMLQESILDAIDGSFHLNPFVDHSSHHGFPLFLNLSYFSFSPSHLSISIEEVSDALKVLSNIPGVGPDDILTSLLLKCREVLCSPLCAIFNNSLMESNFPAVWKISCGIPILKSGDPTLVTNYRPVSNLPFIGKLFDLMVFKKIERCLLSTFSIDQHSFFLGRSTITSSIDFSNFIRDAFRDHSQVDAIFTDCIALPLNANRCPVHHRFKKKVSSGVPQDELLSPLI</sequence>
<dbReference type="PANTHER" id="PTHR47510">
    <property type="entry name" value="REVERSE TRANSCRIPTASE DOMAIN-CONTAINING PROTEIN"/>
    <property type="match status" value="1"/>
</dbReference>
<proteinExistence type="predicted"/>
<dbReference type="PANTHER" id="PTHR47510:SF3">
    <property type="entry name" value="ENDO_EXONUCLEASE_PHOSPHATASE DOMAIN-CONTAINING PROTEIN"/>
    <property type="match status" value="1"/>
</dbReference>
<dbReference type="AlphaFoldDB" id="A0A6G0TGW8"/>
<name>A0A6G0TGW8_APHGL</name>
<dbReference type="OrthoDB" id="6619473at2759"/>
<gene>
    <name evidence="1" type="ORF">AGLY_009782</name>
</gene>
<reference evidence="1 2" key="1">
    <citation type="submission" date="2019-08" db="EMBL/GenBank/DDBJ databases">
        <title>The genome of the soybean aphid Biotype 1, its phylome, world population structure and adaptation to the North American continent.</title>
        <authorList>
            <person name="Giordano R."/>
            <person name="Donthu R.K."/>
            <person name="Hernandez A.G."/>
            <person name="Wright C.L."/>
            <person name="Zimin A.V."/>
        </authorList>
    </citation>
    <scope>NUCLEOTIDE SEQUENCE [LARGE SCALE GENOMIC DNA]</scope>
    <source>
        <tissue evidence="1">Whole aphids</tissue>
    </source>
</reference>
<evidence type="ECO:0008006" key="3">
    <source>
        <dbReference type="Google" id="ProtNLM"/>
    </source>
</evidence>
<evidence type="ECO:0000313" key="1">
    <source>
        <dbReference type="EMBL" id="KAE9532701.1"/>
    </source>
</evidence>
<dbReference type="EMBL" id="VYZN01000038">
    <property type="protein sequence ID" value="KAE9532701.1"/>
    <property type="molecule type" value="Genomic_DNA"/>
</dbReference>
<accession>A0A6G0TGW8</accession>
<protein>
    <recommendedName>
        <fullName evidence="3">Reverse transcriptase domain-containing protein</fullName>
    </recommendedName>
</protein>
<comment type="caution">
    <text evidence="1">The sequence shown here is derived from an EMBL/GenBank/DDBJ whole genome shotgun (WGS) entry which is preliminary data.</text>
</comment>
<evidence type="ECO:0000313" key="2">
    <source>
        <dbReference type="Proteomes" id="UP000475862"/>
    </source>
</evidence>